<evidence type="ECO:0000259" key="6">
    <source>
        <dbReference type="Pfam" id="PF03775"/>
    </source>
</evidence>
<evidence type="ECO:0000313" key="8">
    <source>
        <dbReference type="EMBL" id="MFD1393009.1"/>
    </source>
</evidence>
<dbReference type="InterPro" id="IPR005526">
    <property type="entry name" value="Septum_form_inhib_MinC_C"/>
</dbReference>
<dbReference type="Pfam" id="PF03775">
    <property type="entry name" value="MinC_C"/>
    <property type="match status" value="1"/>
</dbReference>
<keyword evidence="2" id="KW-0132">Cell division</keyword>
<dbReference type="EMBL" id="JBHTMO010000013">
    <property type="protein sequence ID" value="MFD1393009.1"/>
    <property type="molecule type" value="Genomic_DNA"/>
</dbReference>
<evidence type="ECO:0000256" key="4">
    <source>
        <dbReference type="ARBA" id="ARBA00023306"/>
    </source>
</evidence>
<evidence type="ECO:0000259" key="7">
    <source>
        <dbReference type="Pfam" id="PF22642"/>
    </source>
</evidence>
<comment type="caution">
    <text evidence="8">The sequence shown here is derived from an EMBL/GenBank/DDBJ whole genome shotgun (WGS) entry which is preliminary data.</text>
</comment>
<dbReference type="InterPro" id="IPR055219">
    <property type="entry name" value="MinC_N_1"/>
</dbReference>
<evidence type="ECO:0000256" key="5">
    <source>
        <dbReference type="ARBA" id="ARBA00046874"/>
    </source>
</evidence>
<proteinExistence type="inferred from homology"/>
<dbReference type="Pfam" id="PF22642">
    <property type="entry name" value="MinC_N_1"/>
    <property type="match status" value="1"/>
</dbReference>
<dbReference type="Gene3D" id="3.30.160.540">
    <property type="match status" value="1"/>
</dbReference>
<keyword evidence="9" id="KW-1185">Reference proteome</keyword>
<keyword evidence="4" id="KW-0131">Cell cycle</keyword>
<dbReference type="InterPro" id="IPR016098">
    <property type="entry name" value="CAP/MinC_C"/>
</dbReference>
<evidence type="ECO:0000313" key="9">
    <source>
        <dbReference type="Proteomes" id="UP001597249"/>
    </source>
</evidence>
<feature type="domain" description="Septum formation inhibitor MinC C-terminal" evidence="6">
    <location>
        <begin position="105"/>
        <end position="182"/>
    </location>
</feature>
<feature type="domain" description="Septum site-determining protein MinC N-terminal" evidence="7">
    <location>
        <begin position="4"/>
        <end position="81"/>
    </location>
</feature>
<organism evidence="8 9">
    <name type="scientific">Lacticaseibacillus jixianensis</name>
    <dbReference type="NCBI Taxonomy" id="2486012"/>
    <lineage>
        <taxon>Bacteria</taxon>
        <taxon>Bacillati</taxon>
        <taxon>Bacillota</taxon>
        <taxon>Bacilli</taxon>
        <taxon>Lactobacillales</taxon>
        <taxon>Lactobacillaceae</taxon>
        <taxon>Lacticaseibacillus</taxon>
    </lineage>
</organism>
<protein>
    <submittedName>
        <fullName evidence="8">Septum site-determining protein MinC</fullName>
    </submittedName>
</protein>
<dbReference type="SUPFAM" id="SSF63848">
    <property type="entry name" value="Cell-division inhibitor MinC, C-terminal domain"/>
    <property type="match status" value="1"/>
</dbReference>
<comment type="subunit">
    <text evidence="5">Interacts with MinD and FtsZ.</text>
</comment>
<evidence type="ECO:0000256" key="2">
    <source>
        <dbReference type="ARBA" id="ARBA00022618"/>
    </source>
</evidence>
<dbReference type="PANTHER" id="PTHR34108:SF1">
    <property type="entry name" value="SEPTUM SITE-DETERMINING PROTEIN MINC"/>
    <property type="match status" value="1"/>
</dbReference>
<name>A0ABW4B872_9LACO</name>
<dbReference type="Proteomes" id="UP001597249">
    <property type="component" value="Unassembled WGS sequence"/>
</dbReference>
<dbReference type="InterPro" id="IPR013033">
    <property type="entry name" value="MinC"/>
</dbReference>
<keyword evidence="3" id="KW-0717">Septation</keyword>
<dbReference type="RefSeq" id="WP_125584866.1">
    <property type="nucleotide sequence ID" value="NZ_JBHTMO010000013.1"/>
</dbReference>
<gene>
    <name evidence="8" type="ORF">ACFQ3L_05310</name>
</gene>
<evidence type="ECO:0000256" key="3">
    <source>
        <dbReference type="ARBA" id="ARBA00023210"/>
    </source>
</evidence>
<comment type="similarity">
    <text evidence="1">Belongs to the MinC family.</text>
</comment>
<dbReference type="InterPro" id="IPR036145">
    <property type="entry name" value="MinC_C_sf"/>
</dbReference>
<dbReference type="Gene3D" id="2.160.20.70">
    <property type="match status" value="1"/>
</dbReference>
<reference evidence="9" key="1">
    <citation type="journal article" date="2019" name="Int. J. Syst. Evol. Microbiol.">
        <title>The Global Catalogue of Microorganisms (GCM) 10K type strain sequencing project: providing services to taxonomists for standard genome sequencing and annotation.</title>
        <authorList>
            <consortium name="The Broad Institute Genomics Platform"/>
            <consortium name="The Broad Institute Genome Sequencing Center for Infectious Disease"/>
            <person name="Wu L."/>
            <person name="Ma J."/>
        </authorList>
    </citation>
    <scope>NUCLEOTIDE SEQUENCE [LARGE SCALE GENOMIC DNA]</scope>
    <source>
        <strain evidence="9">CCM 8911</strain>
    </source>
</reference>
<dbReference type="PANTHER" id="PTHR34108">
    <property type="entry name" value="SEPTUM SITE-DETERMINING PROTEIN MINC"/>
    <property type="match status" value="1"/>
</dbReference>
<sequence length="219" mass="23455">MEAVTLKGRKDGFELRLAAEASLAEIAAALATLLARVAGDTKGTEEVAFVLETGDRLLSEEQAKAVQEVFAAYPHFKIQTIHADVAATAPLREKFRAKATHLVGGVLRSGQEADYTGDVLFLGNLHRGATLRTTGSIFVMGTVEGLLIAGAMGDQEAVIVGDISSAGQIRIADTLEIIDKNSYTAQTTSYIDDLHALVHGKVPDLAKLRPKLFRKLEEL</sequence>
<evidence type="ECO:0000256" key="1">
    <source>
        <dbReference type="ARBA" id="ARBA00006291"/>
    </source>
</evidence>
<accession>A0ABW4B872</accession>